<sequence>MERTPKFSHRALALLLMFSAVLFALVAWILWPRPLQVKVNTAAPQTIIATQTVQDIASTKKARVAAANATTPVYSYDQSISTKQADQLTRFEKALATVETTATSKAQTALKKAQKDNANAVLAVPTPAELTKAFRAQYSKADYPYFYQFSTAFLTQAYGLTQAQRQQAFEAASKAIAGQLAGRVTSDQLTTAKQTVRHAINAANLTAAQSKVATTLVNQSLIANELLDTTKTKAKQAAAAAAVKPVAILQGQVIVQQGQLIDQSVLHQITVLGLTKRKAPWALLGFGVLLLMQALAVLALLMDHPRAEQTKEMLLYSGGMLLVALIMLGLRYLANTSGANLTLLLPAALLPLIFRTFIDRRWGLLAALMQTLLAYFIFYSTTGTIFTAGTAVAYLTTGILAVMIPKRRLNDVLQRVAFWVLGLNLALTVSLMLMQGARFTSSLTWQTLGFTVVGQVLGYILAIGITPYLELIWRDDAIFRLNQLSNPNDPLLRELLTKAPGTYHHSMMVASLAANAVAKIGGRAMLTRVACYYHDVGKLKRPLYFTENMPNGFDSPHHHLSAQASAKIIFAHVDDGVAMLKARHMPQFIIDICQQHHGTTLMKYFYMEALKTDPSTPESQYRYQGPKPQSIEAAVINLADTCEAAIRSMKQPTPEKIHDFVHHITDERLADGQFDEAPITVAQLRQVEASLEAGLASTFYTRIEYPQTPDDIK</sequence>
<dbReference type="EMBL" id="JBHTOA010000046">
    <property type="protein sequence ID" value="MFD1400002.1"/>
    <property type="molecule type" value="Genomic_DNA"/>
</dbReference>
<dbReference type="RefSeq" id="WP_379890955.1">
    <property type="nucleotide sequence ID" value="NZ_JBHTOA010000046.1"/>
</dbReference>
<dbReference type="Pfam" id="PF01966">
    <property type="entry name" value="HD"/>
    <property type="match status" value="1"/>
</dbReference>
<proteinExistence type="predicted"/>
<feature type="transmembrane region" description="Helical" evidence="1">
    <location>
        <begin position="313"/>
        <end position="333"/>
    </location>
</feature>
<dbReference type="InterPro" id="IPR006675">
    <property type="entry name" value="HDIG_dom"/>
</dbReference>
<feature type="transmembrane region" description="Helical" evidence="1">
    <location>
        <begin position="416"/>
        <end position="437"/>
    </location>
</feature>
<keyword evidence="4" id="KW-1185">Reference proteome</keyword>
<gene>
    <name evidence="3" type="ORF">ACFQ41_11840</name>
</gene>
<feature type="transmembrane region" description="Helical" evidence="1">
    <location>
        <begin position="281"/>
        <end position="301"/>
    </location>
</feature>
<feature type="domain" description="HD/PDEase" evidence="2">
    <location>
        <begin position="498"/>
        <end position="654"/>
    </location>
</feature>
<accession>A0ABW4BJU8</accession>
<dbReference type="Pfam" id="PF07698">
    <property type="entry name" value="7TM-7TMR_HD"/>
    <property type="match status" value="1"/>
</dbReference>
<protein>
    <submittedName>
        <fullName evidence="3">HD family phosphohydrolase</fullName>
    </submittedName>
</protein>
<keyword evidence="1" id="KW-0472">Membrane</keyword>
<dbReference type="SMART" id="SM00471">
    <property type="entry name" value="HDc"/>
    <property type="match status" value="1"/>
</dbReference>
<keyword evidence="1" id="KW-1133">Transmembrane helix</keyword>
<dbReference type="InterPro" id="IPR006674">
    <property type="entry name" value="HD_domain"/>
</dbReference>
<evidence type="ECO:0000256" key="1">
    <source>
        <dbReference type="SAM" id="Phobius"/>
    </source>
</evidence>
<feature type="transmembrane region" description="Helical" evidence="1">
    <location>
        <begin position="339"/>
        <end position="357"/>
    </location>
</feature>
<dbReference type="InterPro" id="IPR052722">
    <property type="entry name" value="PgpH_phosphodiesterase"/>
</dbReference>
<name>A0ABW4BJU8_9LACO</name>
<dbReference type="Gene3D" id="1.10.3210.10">
    <property type="entry name" value="Hypothetical protein af1432"/>
    <property type="match status" value="1"/>
</dbReference>
<reference evidence="4" key="1">
    <citation type="journal article" date="2019" name="Int. J. Syst. Evol. Microbiol.">
        <title>The Global Catalogue of Microorganisms (GCM) 10K type strain sequencing project: providing services to taxonomists for standard genome sequencing and annotation.</title>
        <authorList>
            <consortium name="The Broad Institute Genomics Platform"/>
            <consortium name="The Broad Institute Genome Sequencing Center for Infectious Disease"/>
            <person name="Wu L."/>
            <person name="Ma J."/>
        </authorList>
    </citation>
    <scope>NUCLEOTIDE SEQUENCE [LARGE SCALE GENOMIC DNA]</scope>
    <source>
        <strain evidence="4">CCM 9110</strain>
    </source>
</reference>
<evidence type="ECO:0000313" key="4">
    <source>
        <dbReference type="Proteomes" id="UP001597199"/>
    </source>
</evidence>
<dbReference type="Proteomes" id="UP001597199">
    <property type="component" value="Unassembled WGS sequence"/>
</dbReference>
<dbReference type="CDD" id="cd00077">
    <property type="entry name" value="HDc"/>
    <property type="match status" value="1"/>
</dbReference>
<dbReference type="InterPro" id="IPR011624">
    <property type="entry name" value="Metal-dep_PHydrolase_7TM_extra"/>
</dbReference>
<keyword evidence="1" id="KW-0812">Transmembrane</keyword>
<dbReference type="PANTHER" id="PTHR36442:SF1">
    <property type="entry name" value="CYCLIC-DI-AMP PHOSPHODIESTERASE PGPH"/>
    <property type="match status" value="1"/>
</dbReference>
<dbReference type="Pfam" id="PF07697">
    <property type="entry name" value="7TMR-HDED"/>
    <property type="match status" value="1"/>
</dbReference>
<organism evidence="3 4">
    <name type="scientific">Lacticaseibacillus suilingensis</name>
    <dbReference type="NCBI Taxonomy" id="2799577"/>
    <lineage>
        <taxon>Bacteria</taxon>
        <taxon>Bacillati</taxon>
        <taxon>Bacillota</taxon>
        <taxon>Bacilli</taxon>
        <taxon>Lactobacillales</taxon>
        <taxon>Lactobacillaceae</taxon>
        <taxon>Lacticaseibacillus</taxon>
    </lineage>
</organism>
<dbReference type="InterPro" id="IPR003607">
    <property type="entry name" value="HD/PDEase_dom"/>
</dbReference>
<dbReference type="PANTHER" id="PTHR36442">
    <property type="entry name" value="CYCLIC-DI-AMP PHOSPHODIESTERASE PGPH"/>
    <property type="match status" value="1"/>
</dbReference>
<comment type="caution">
    <text evidence="3">The sequence shown here is derived from an EMBL/GenBank/DDBJ whole genome shotgun (WGS) entry which is preliminary data.</text>
</comment>
<dbReference type="NCBIfam" id="TIGR00277">
    <property type="entry name" value="HDIG"/>
    <property type="match status" value="1"/>
</dbReference>
<feature type="transmembrane region" description="Helical" evidence="1">
    <location>
        <begin position="12"/>
        <end position="31"/>
    </location>
</feature>
<dbReference type="SUPFAM" id="SSF109604">
    <property type="entry name" value="HD-domain/PDEase-like"/>
    <property type="match status" value="1"/>
</dbReference>
<evidence type="ECO:0000313" key="3">
    <source>
        <dbReference type="EMBL" id="MFD1400002.1"/>
    </source>
</evidence>
<feature type="transmembrane region" description="Helical" evidence="1">
    <location>
        <begin position="443"/>
        <end position="465"/>
    </location>
</feature>
<dbReference type="InterPro" id="IPR011621">
    <property type="entry name" value="Metal-dep_PHydrolase_7TM_intra"/>
</dbReference>
<evidence type="ECO:0000259" key="2">
    <source>
        <dbReference type="SMART" id="SM00471"/>
    </source>
</evidence>